<dbReference type="InterPro" id="IPR019074">
    <property type="entry name" value="YabQ"/>
</dbReference>
<reference evidence="2 3" key="1">
    <citation type="submission" date="2018-10" db="EMBL/GenBank/DDBJ databases">
        <title>Draft genome sequence of Bacillus salarius IM0101, isolated from a hypersaline soil in Inner Mongolia, China.</title>
        <authorList>
            <person name="Yamprayoonswat W."/>
            <person name="Boonvisut S."/>
            <person name="Jumpathong W."/>
            <person name="Sittihan S."/>
            <person name="Ruangsuj P."/>
            <person name="Wanthongcharoen S."/>
            <person name="Thongpramul N."/>
            <person name="Pimmason S."/>
            <person name="Yu B."/>
            <person name="Yasawong M."/>
        </authorList>
    </citation>
    <scope>NUCLEOTIDE SEQUENCE [LARGE SCALE GENOMIC DNA]</scope>
    <source>
        <strain evidence="2 3">IM0101</strain>
    </source>
</reference>
<comment type="caution">
    <text evidence="2">The sequence shown here is derived from an EMBL/GenBank/DDBJ whole genome shotgun (WGS) entry which is preliminary data.</text>
</comment>
<keyword evidence="1" id="KW-0472">Membrane</keyword>
<dbReference type="NCBIfam" id="TIGR02893">
    <property type="entry name" value="spore_yabQ"/>
    <property type="match status" value="1"/>
</dbReference>
<keyword evidence="1" id="KW-0812">Transmembrane</keyword>
<sequence length="195" mass="22838">MSLTVQFQTLATMAMMGLVVGLNLDFYQRLTVQAIRKLWSRAVSDILFWMVQALLVFYVLLRTNEGELRFYIFFALLAGFLFYRKFGRASFLSVLERGFNLVSWCRRLIIAVLQVVLVDPLKFILKLLTSSVMMALRLIINILSIFLRFLLFPLTWIGSMMKPLVSRLVPSPIITFTKKVYNNINRKLKKLWHFK</sequence>
<evidence type="ECO:0000313" key="2">
    <source>
        <dbReference type="EMBL" id="RSL30045.1"/>
    </source>
</evidence>
<organism evidence="2 3">
    <name type="scientific">Salibacterium salarium</name>
    <dbReference type="NCBI Taxonomy" id="284579"/>
    <lineage>
        <taxon>Bacteria</taxon>
        <taxon>Bacillati</taxon>
        <taxon>Bacillota</taxon>
        <taxon>Bacilli</taxon>
        <taxon>Bacillales</taxon>
        <taxon>Bacillaceae</taxon>
    </lineage>
</organism>
<evidence type="ECO:0000256" key="1">
    <source>
        <dbReference type="SAM" id="Phobius"/>
    </source>
</evidence>
<feature type="transmembrane region" description="Helical" evidence="1">
    <location>
        <begin position="68"/>
        <end position="86"/>
    </location>
</feature>
<feature type="transmembrane region" description="Helical" evidence="1">
    <location>
        <begin position="38"/>
        <end position="62"/>
    </location>
</feature>
<dbReference type="EMBL" id="RBVX01000044">
    <property type="protein sequence ID" value="RSL30045.1"/>
    <property type="molecule type" value="Genomic_DNA"/>
</dbReference>
<dbReference type="Proteomes" id="UP000275076">
    <property type="component" value="Unassembled WGS sequence"/>
</dbReference>
<dbReference type="OrthoDB" id="1653819at2"/>
<accession>A0A3R9QGJ2</accession>
<protein>
    <submittedName>
        <fullName evidence="2">Spore cortex biosynthesis protein YabQ</fullName>
    </submittedName>
</protein>
<feature type="transmembrane region" description="Helical" evidence="1">
    <location>
        <begin position="98"/>
        <end position="118"/>
    </location>
</feature>
<feature type="transmembrane region" description="Helical" evidence="1">
    <location>
        <begin position="6"/>
        <end position="26"/>
    </location>
</feature>
<dbReference type="RefSeq" id="WP_125561379.1">
    <property type="nucleotide sequence ID" value="NZ_RBVX01000044.1"/>
</dbReference>
<feature type="transmembrane region" description="Helical" evidence="1">
    <location>
        <begin position="138"/>
        <end position="157"/>
    </location>
</feature>
<gene>
    <name evidence="2" type="primary">yabQ</name>
    <name evidence="2" type="ORF">D7Z54_28045</name>
</gene>
<proteinExistence type="predicted"/>
<dbReference type="Pfam" id="PF09578">
    <property type="entry name" value="Spore_YabQ"/>
    <property type="match status" value="1"/>
</dbReference>
<dbReference type="AlphaFoldDB" id="A0A3R9QGJ2"/>
<keyword evidence="1" id="KW-1133">Transmembrane helix</keyword>
<name>A0A3R9QGJ2_9BACI</name>
<keyword evidence="3" id="KW-1185">Reference proteome</keyword>
<evidence type="ECO:0000313" key="3">
    <source>
        <dbReference type="Proteomes" id="UP000275076"/>
    </source>
</evidence>